<name>A0A517R4S9_9PLAN</name>
<dbReference type="EC" id="1.1.1.311" evidence="4"/>
<dbReference type="PRINTS" id="PR00081">
    <property type="entry name" value="GDHRDH"/>
</dbReference>
<dbReference type="InterPro" id="IPR036291">
    <property type="entry name" value="NAD(P)-bd_dom_sf"/>
</dbReference>
<dbReference type="PROSITE" id="PS00061">
    <property type="entry name" value="ADH_SHORT"/>
    <property type="match status" value="1"/>
</dbReference>
<dbReference type="EMBL" id="CP036268">
    <property type="protein sequence ID" value="QDT38896.1"/>
    <property type="molecule type" value="Genomic_DNA"/>
</dbReference>
<reference evidence="4 5" key="1">
    <citation type="submission" date="2019-02" db="EMBL/GenBank/DDBJ databases">
        <title>Deep-cultivation of Planctomycetes and their phenomic and genomic characterization uncovers novel biology.</title>
        <authorList>
            <person name="Wiegand S."/>
            <person name="Jogler M."/>
            <person name="Boedeker C."/>
            <person name="Pinto D."/>
            <person name="Vollmers J."/>
            <person name="Rivas-Marin E."/>
            <person name="Kohn T."/>
            <person name="Peeters S.H."/>
            <person name="Heuer A."/>
            <person name="Rast P."/>
            <person name="Oberbeckmann S."/>
            <person name="Bunk B."/>
            <person name="Jeske O."/>
            <person name="Meyerdierks A."/>
            <person name="Storesund J.E."/>
            <person name="Kallscheuer N."/>
            <person name="Luecker S."/>
            <person name="Lage O.M."/>
            <person name="Pohl T."/>
            <person name="Merkel B.J."/>
            <person name="Hornburger P."/>
            <person name="Mueller R.-W."/>
            <person name="Bruemmer F."/>
            <person name="Labrenz M."/>
            <person name="Spormann A.M."/>
            <person name="Op den Camp H."/>
            <person name="Overmann J."/>
            <person name="Amann R."/>
            <person name="Jetten M.S.M."/>
            <person name="Mascher T."/>
            <person name="Medema M.H."/>
            <person name="Devos D.P."/>
            <person name="Kaster A.-K."/>
            <person name="Ovreas L."/>
            <person name="Rohde M."/>
            <person name="Galperin M.Y."/>
            <person name="Jogler C."/>
        </authorList>
    </citation>
    <scope>NUCLEOTIDE SEQUENCE [LARGE SCALE GENOMIC DNA]</scope>
    <source>
        <strain evidence="4 5">Pan189</strain>
    </source>
</reference>
<dbReference type="Gene3D" id="3.40.50.720">
    <property type="entry name" value="NAD(P)-binding Rossmann-like Domain"/>
    <property type="match status" value="1"/>
</dbReference>
<dbReference type="KEGG" id="svp:Pan189_32950"/>
<dbReference type="Proteomes" id="UP000317318">
    <property type="component" value="Chromosome"/>
</dbReference>
<dbReference type="InterPro" id="IPR020904">
    <property type="entry name" value="Sc_DH/Rdtase_CS"/>
</dbReference>
<protein>
    <submittedName>
        <fullName evidence="4">(S)-1-Phenylethanol dehydrogenase</fullName>
        <ecNumber evidence="4">1.1.1.311</ecNumber>
    </submittedName>
</protein>
<sequence length="247" mass="25624">MGFDVQGKVALVTGANRGIGKVILETLLAEGASKVYAAVRDTSSVEGLVKEHGEKVVPLEIDLSKPATIAAAAKQAEDVELVVNNAGVLKTADPLDPAAFDALDFEMKVNVHGLMHMAQAFAPVLKTNGGGALVQLNSVASIKNFADFATYSASKAASYSITQALRDKLADQNTQVLSVHPGPIGTDMADSAGLTEMAEPPSVVADGIVAALADGRFHLFPDTMAKQVGEAYSGFAENIVEANLMEG</sequence>
<dbReference type="InterPro" id="IPR002347">
    <property type="entry name" value="SDR_fam"/>
</dbReference>
<comment type="similarity">
    <text evidence="1 3">Belongs to the short-chain dehydrogenases/reductases (SDR) family.</text>
</comment>
<dbReference type="GO" id="GO:0018449">
    <property type="term" value="F:1-phenylethanol dehydrogenase activity"/>
    <property type="evidence" value="ECO:0007669"/>
    <property type="project" value="UniProtKB-EC"/>
</dbReference>
<keyword evidence="5" id="KW-1185">Reference proteome</keyword>
<dbReference type="NCBIfam" id="NF006120">
    <property type="entry name" value="PRK08264.1-6"/>
    <property type="match status" value="1"/>
</dbReference>
<dbReference type="PANTHER" id="PTHR42901:SF1">
    <property type="entry name" value="ALCOHOL DEHYDROGENASE"/>
    <property type="match status" value="1"/>
</dbReference>
<evidence type="ECO:0000256" key="1">
    <source>
        <dbReference type="ARBA" id="ARBA00006484"/>
    </source>
</evidence>
<organism evidence="4 5">
    <name type="scientific">Stratiformator vulcanicus</name>
    <dbReference type="NCBI Taxonomy" id="2527980"/>
    <lineage>
        <taxon>Bacteria</taxon>
        <taxon>Pseudomonadati</taxon>
        <taxon>Planctomycetota</taxon>
        <taxon>Planctomycetia</taxon>
        <taxon>Planctomycetales</taxon>
        <taxon>Planctomycetaceae</taxon>
        <taxon>Stratiformator</taxon>
    </lineage>
</organism>
<keyword evidence="2 4" id="KW-0560">Oxidoreductase</keyword>
<dbReference type="OrthoDB" id="7593130at2"/>
<dbReference type="AlphaFoldDB" id="A0A517R4S9"/>
<gene>
    <name evidence="4" type="primary">ped</name>
    <name evidence="4" type="ORF">Pan189_32950</name>
</gene>
<dbReference type="SUPFAM" id="SSF51735">
    <property type="entry name" value="NAD(P)-binding Rossmann-fold domains"/>
    <property type="match status" value="1"/>
</dbReference>
<accession>A0A517R4S9</accession>
<evidence type="ECO:0000313" key="5">
    <source>
        <dbReference type="Proteomes" id="UP000317318"/>
    </source>
</evidence>
<dbReference type="Pfam" id="PF00106">
    <property type="entry name" value="adh_short"/>
    <property type="match status" value="1"/>
</dbReference>
<dbReference type="PRINTS" id="PR00080">
    <property type="entry name" value="SDRFAMILY"/>
</dbReference>
<evidence type="ECO:0000313" key="4">
    <source>
        <dbReference type="EMBL" id="QDT38896.1"/>
    </source>
</evidence>
<dbReference type="RefSeq" id="WP_145364954.1">
    <property type="nucleotide sequence ID" value="NZ_CP036268.1"/>
</dbReference>
<evidence type="ECO:0000256" key="2">
    <source>
        <dbReference type="ARBA" id="ARBA00023002"/>
    </source>
</evidence>
<proteinExistence type="inferred from homology"/>
<evidence type="ECO:0000256" key="3">
    <source>
        <dbReference type="RuleBase" id="RU000363"/>
    </source>
</evidence>
<dbReference type="PANTHER" id="PTHR42901">
    <property type="entry name" value="ALCOHOL DEHYDROGENASE"/>
    <property type="match status" value="1"/>
</dbReference>